<organism evidence="7 8">
    <name type="scientific">Actinomadura rubrobrunea</name>
    <dbReference type="NCBI Taxonomy" id="115335"/>
    <lineage>
        <taxon>Bacteria</taxon>
        <taxon>Bacillati</taxon>
        <taxon>Actinomycetota</taxon>
        <taxon>Actinomycetes</taxon>
        <taxon>Streptosporangiales</taxon>
        <taxon>Thermomonosporaceae</taxon>
        <taxon>Actinomadura</taxon>
    </lineage>
</organism>
<proteinExistence type="inferred from homology"/>
<reference evidence="7" key="1">
    <citation type="submission" date="2023-02" db="EMBL/GenBank/DDBJ databases">
        <title>Actinomadura rubrobrunea NBRC 14622.</title>
        <authorList>
            <person name="Ichikawa N."/>
            <person name="Sato H."/>
            <person name="Tonouchi N."/>
        </authorList>
    </citation>
    <scope>NUCLEOTIDE SEQUENCE</scope>
    <source>
        <strain evidence="7">NBRC 14622</strain>
    </source>
</reference>
<accession>A0A9W6UUS3</accession>
<feature type="domain" description="Rad50/SbcC-type AAA" evidence="6">
    <location>
        <begin position="6"/>
        <end position="182"/>
    </location>
</feature>
<evidence type="ECO:0000313" key="7">
    <source>
        <dbReference type="EMBL" id="GLW64234.1"/>
    </source>
</evidence>
<evidence type="ECO:0000313" key="8">
    <source>
        <dbReference type="Proteomes" id="UP001165124"/>
    </source>
</evidence>
<keyword evidence="8" id="KW-1185">Reference proteome</keyword>
<dbReference type="EMBL" id="BSRZ01000004">
    <property type="protein sequence ID" value="GLW64234.1"/>
    <property type="molecule type" value="Genomic_DNA"/>
</dbReference>
<dbReference type="InterPro" id="IPR038729">
    <property type="entry name" value="Rad50/SbcC_AAA"/>
</dbReference>
<comment type="caution">
    <text evidence="7">The sequence shown here is derived from an EMBL/GenBank/DDBJ whole genome shotgun (WGS) entry which is preliminary data.</text>
</comment>
<dbReference type="Gene3D" id="3.40.50.300">
    <property type="entry name" value="P-loop containing nucleotide triphosphate hydrolases"/>
    <property type="match status" value="2"/>
</dbReference>
<dbReference type="Pfam" id="PF13476">
    <property type="entry name" value="AAA_23"/>
    <property type="match status" value="1"/>
</dbReference>
<dbReference type="InterPro" id="IPR027417">
    <property type="entry name" value="P-loop_NTPase"/>
</dbReference>
<evidence type="ECO:0000256" key="2">
    <source>
        <dbReference type="ARBA" id="ARBA00011322"/>
    </source>
</evidence>
<evidence type="ECO:0000256" key="3">
    <source>
        <dbReference type="ARBA" id="ARBA00013368"/>
    </source>
</evidence>
<dbReference type="PANTHER" id="PTHR32114:SF2">
    <property type="entry name" value="ABC TRANSPORTER ABCH.3"/>
    <property type="match status" value="1"/>
</dbReference>
<sequence length="1010" mass="108908">MRLHHLEITAFGPFSGTERIDFDALSDAGLFLIHGQTGAGKTSILDAVCFALYGRVPGARSRNEATALRSDHAPPGTAPRVVLETTIRGRRLRITRSPKWERPKLRGRGTRVEQAKVVVEEFKQGEWEALATRLDEAGDLIGRLLGMTCEQFCQVAMLPQGEFAGFLRAKADDRRKVLERLFAAEIFTQAEQWLADRRRDAHREAADLRAAAVATADRVAEITGSASPRDAARPLVPAPRPGEPGPEPPDDVEALPAWAAELEAHHADLLAVAESLLAEAGEAREAARAAADQGRALHDRQARHAEAVRRRAALRERASWRAALADRLDAAARADRVVPLIREAASRRREADRARALAADARARVGELVPPGAAEDVLVKAEGARREEIAVLDGRRADAERLRRIGEERTALAEELARLEGEEARLADALEALPGVVEELRARLDDARIAAAARPGAEARVKRARDVLAAAEWRDRVAGQLAEAEQEHRAAVDAAQEARDRLQELRQARLDGMAAALARDLVPGEPCRVCGAREHPEPAVSRGHVPGEEDEERAQAAYERARDRREKAAAKIESLRADLDARLEIAGEAPVEALAAELDAAERALAELTGRAADAERLDAELRRREQELDQARTRLEGVRGALADHRARDRERADEQSRLREDLDAARGDDPTLEARIDRLRGEADALAAAVRAAQDADRAAAELASARAAAARAAADAGFAGPDDALAADLDEARRRDLAEQARRHDDELARVQAVLDDPDIAAAAQAPAPDLEALRRAEEAAEAAYTAAASAAANARRRRERLAELRAELAARVADWRPAARRHAVAERMAGLASGKSPDNRDAMSLSAYVLAARLEQVVAAANHRLARMSAGRYALVHTVDKAAGDRSRSGGGLGLRVADAWTGQARDPVTLSGGESFVTSLALALGLADVVTAEAGGTEINTLFVDEGFGSLDEETLDEVMDVLDGLRDGGRAVGIVSHVAELRTRIPAQLRVRKHRRGSTAVVAV</sequence>
<dbReference type="Proteomes" id="UP001165124">
    <property type="component" value="Unassembled WGS sequence"/>
</dbReference>
<feature type="coiled-coil region" evidence="4">
    <location>
        <begin position="402"/>
        <end position="432"/>
    </location>
</feature>
<dbReference type="SUPFAM" id="SSF52540">
    <property type="entry name" value="P-loop containing nucleoside triphosphate hydrolases"/>
    <property type="match status" value="1"/>
</dbReference>
<evidence type="ECO:0000256" key="1">
    <source>
        <dbReference type="ARBA" id="ARBA00006930"/>
    </source>
</evidence>
<evidence type="ECO:0000259" key="6">
    <source>
        <dbReference type="Pfam" id="PF13476"/>
    </source>
</evidence>
<gene>
    <name evidence="7" type="primary">sbcC</name>
    <name evidence="7" type="ORF">Arub01_24780</name>
</gene>
<dbReference type="GO" id="GO:0016887">
    <property type="term" value="F:ATP hydrolysis activity"/>
    <property type="evidence" value="ECO:0007669"/>
    <property type="project" value="InterPro"/>
</dbReference>
<dbReference type="GO" id="GO:0006302">
    <property type="term" value="P:double-strand break repair"/>
    <property type="evidence" value="ECO:0007669"/>
    <property type="project" value="InterPro"/>
</dbReference>
<protein>
    <recommendedName>
        <fullName evidence="3">Nuclease SbcCD subunit C</fullName>
    </recommendedName>
</protein>
<feature type="coiled-coil region" evidence="4">
    <location>
        <begin position="481"/>
        <end position="508"/>
    </location>
</feature>
<evidence type="ECO:0000256" key="5">
    <source>
        <dbReference type="SAM" id="MobiDB-lite"/>
    </source>
</evidence>
<feature type="region of interest" description="Disordered" evidence="5">
    <location>
        <begin position="221"/>
        <end position="252"/>
    </location>
</feature>
<dbReference type="PANTHER" id="PTHR32114">
    <property type="entry name" value="ABC TRANSPORTER ABCH.3"/>
    <property type="match status" value="1"/>
</dbReference>
<dbReference type="AlphaFoldDB" id="A0A9W6UUS3"/>
<comment type="similarity">
    <text evidence="1">Belongs to the SMC family. SbcC subfamily.</text>
</comment>
<evidence type="ECO:0000256" key="4">
    <source>
        <dbReference type="SAM" id="Coils"/>
    </source>
</evidence>
<feature type="compositionally biased region" description="Pro residues" evidence="5">
    <location>
        <begin position="236"/>
        <end position="247"/>
    </location>
</feature>
<comment type="subunit">
    <text evidence="2">Heterodimer of SbcC and SbcD.</text>
</comment>
<feature type="region of interest" description="Disordered" evidence="5">
    <location>
        <begin position="641"/>
        <end position="668"/>
    </location>
</feature>
<dbReference type="RefSeq" id="WP_106258464.1">
    <property type="nucleotide sequence ID" value="NZ_BSRZ01000004.1"/>
</dbReference>
<name>A0A9W6UUS3_9ACTN</name>
<keyword evidence="4" id="KW-0175">Coiled coil</keyword>
<dbReference type="Pfam" id="PF13558">
    <property type="entry name" value="SbcC_Walker_B"/>
    <property type="match status" value="1"/>
</dbReference>